<evidence type="ECO:0000313" key="15">
    <source>
        <dbReference type="EMBL" id="KAJ8387290.1"/>
    </source>
</evidence>
<evidence type="ECO:0000256" key="4">
    <source>
        <dbReference type="ARBA" id="ARBA00022490"/>
    </source>
</evidence>
<evidence type="ECO:0000256" key="8">
    <source>
        <dbReference type="ARBA" id="ARBA00022776"/>
    </source>
</evidence>
<dbReference type="GO" id="GO:0005737">
    <property type="term" value="C:cytoplasm"/>
    <property type="evidence" value="ECO:0007669"/>
    <property type="project" value="UniProtKB-SubCell"/>
</dbReference>
<dbReference type="Gene3D" id="1.20.1280.50">
    <property type="match status" value="1"/>
</dbReference>
<evidence type="ECO:0000256" key="1">
    <source>
        <dbReference type="ARBA" id="ARBA00004123"/>
    </source>
</evidence>
<dbReference type="Proteomes" id="UP001221898">
    <property type="component" value="Unassembled WGS sequence"/>
</dbReference>
<dbReference type="InterPro" id="IPR044064">
    <property type="entry name" value="ZF_ZBR"/>
</dbReference>
<dbReference type="GO" id="GO:0005634">
    <property type="term" value="C:nucleus"/>
    <property type="evidence" value="ECO:0007669"/>
    <property type="project" value="UniProtKB-SubCell"/>
</dbReference>
<dbReference type="PANTHER" id="PTHR15493:SF8">
    <property type="entry name" value="F-BOX ONLY PROTEIN 5"/>
    <property type="match status" value="1"/>
</dbReference>
<evidence type="ECO:0000256" key="2">
    <source>
        <dbReference type="ARBA" id="ARBA00004496"/>
    </source>
</evidence>
<evidence type="ECO:0000256" key="10">
    <source>
        <dbReference type="ARBA" id="ARBA00022833"/>
    </source>
</evidence>
<keyword evidence="5" id="KW-0132">Cell division</keyword>
<keyword evidence="12" id="KW-0131">Cell cycle</keyword>
<comment type="caution">
    <text evidence="15">The sequence shown here is derived from an EMBL/GenBank/DDBJ whole genome shotgun (WGS) entry which is preliminary data.</text>
</comment>
<accession>A0AAD7RNF3</accession>
<reference evidence="15" key="1">
    <citation type="journal article" date="2023" name="Science">
        <title>Genome structures resolve the early diversification of teleost fishes.</title>
        <authorList>
            <person name="Parey E."/>
            <person name="Louis A."/>
            <person name="Montfort J."/>
            <person name="Bouchez O."/>
            <person name="Roques C."/>
            <person name="Iampietro C."/>
            <person name="Lluch J."/>
            <person name="Castinel A."/>
            <person name="Donnadieu C."/>
            <person name="Desvignes T."/>
            <person name="Floi Bucao C."/>
            <person name="Jouanno E."/>
            <person name="Wen M."/>
            <person name="Mejri S."/>
            <person name="Dirks R."/>
            <person name="Jansen H."/>
            <person name="Henkel C."/>
            <person name="Chen W.J."/>
            <person name="Zahm M."/>
            <person name="Cabau C."/>
            <person name="Klopp C."/>
            <person name="Thompson A.W."/>
            <person name="Robinson-Rechavi M."/>
            <person name="Braasch I."/>
            <person name="Lecointre G."/>
            <person name="Bobe J."/>
            <person name="Postlethwait J.H."/>
            <person name="Berthelot C."/>
            <person name="Roest Crollius H."/>
            <person name="Guiguen Y."/>
        </authorList>
    </citation>
    <scope>NUCLEOTIDE SEQUENCE</scope>
    <source>
        <strain evidence="15">NC1722</strain>
    </source>
</reference>
<evidence type="ECO:0000256" key="13">
    <source>
        <dbReference type="PROSITE-ProRule" id="PRU01220"/>
    </source>
</evidence>
<keyword evidence="9" id="KW-0833">Ubl conjugation pathway</keyword>
<comment type="subcellular location">
    <subcellularLocation>
        <location evidence="2">Cytoplasm</location>
    </subcellularLocation>
    <subcellularLocation>
        <location evidence="1">Nucleus</location>
    </subcellularLocation>
</comment>
<organism evidence="15 16">
    <name type="scientific">Aldrovandia affinis</name>
    <dbReference type="NCBI Taxonomy" id="143900"/>
    <lineage>
        <taxon>Eukaryota</taxon>
        <taxon>Metazoa</taxon>
        <taxon>Chordata</taxon>
        <taxon>Craniata</taxon>
        <taxon>Vertebrata</taxon>
        <taxon>Euteleostomi</taxon>
        <taxon>Actinopterygii</taxon>
        <taxon>Neopterygii</taxon>
        <taxon>Teleostei</taxon>
        <taxon>Notacanthiformes</taxon>
        <taxon>Halosauridae</taxon>
        <taxon>Aldrovandia</taxon>
    </lineage>
</organism>
<dbReference type="InterPro" id="IPR047147">
    <property type="entry name" value="FBX5_43"/>
</dbReference>
<dbReference type="AlphaFoldDB" id="A0AAD7RNF3"/>
<evidence type="ECO:0000256" key="11">
    <source>
        <dbReference type="ARBA" id="ARBA00023242"/>
    </source>
</evidence>
<gene>
    <name evidence="15" type="ORF">AAFF_G00157860</name>
</gene>
<dbReference type="InterPro" id="IPR001810">
    <property type="entry name" value="F-box_dom"/>
</dbReference>
<dbReference type="PROSITE" id="PS51872">
    <property type="entry name" value="ZF_ZBR"/>
    <property type="match status" value="1"/>
</dbReference>
<dbReference type="SUPFAM" id="SSF81383">
    <property type="entry name" value="F-box domain"/>
    <property type="match status" value="1"/>
</dbReference>
<keyword evidence="16" id="KW-1185">Reference proteome</keyword>
<name>A0AAD7RNF3_9TELE</name>
<keyword evidence="8" id="KW-0498">Mitosis</keyword>
<keyword evidence="4" id="KW-0963">Cytoplasm</keyword>
<dbReference type="PANTHER" id="PTHR15493">
    <property type="entry name" value="F-BOX ONLY PROTEIN 5 AND 43"/>
    <property type="match status" value="1"/>
</dbReference>
<proteinExistence type="predicted"/>
<evidence type="ECO:0000256" key="7">
    <source>
        <dbReference type="ARBA" id="ARBA00022771"/>
    </source>
</evidence>
<evidence type="ECO:0000256" key="12">
    <source>
        <dbReference type="ARBA" id="ARBA00023306"/>
    </source>
</evidence>
<keyword evidence="6" id="KW-0479">Metal-binding</keyword>
<dbReference type="GO" id="GO:0008270">
    <property type="term" value="F:zinc ion binding"/>
    <property type="evidence" value="ECO:0007669"/>
    <property type="project" value="UniProtKB-KW"/>
</dbReference>
<evidence type="ECO:0000259" key="14">
    <source>
        <dbReference type="PROSITE" id="PS51872"/>
    </source>
</evidence>
<keyword evidence="11" id="KW-0539">Nucleus</keyword>
<evidence type="ECO:0000256" key="6">
    <source>
        <dbReference type="ARBA" id="ARBA00022723"/>
    </source>
</evidence>
<protein>
    <recommendedName>
        <fullName evidence="14">ZBR-type domain-containing protein</fullName>
    </recommendedName>
</protein>
<keyword evidence="10" id="KW-0862">Zinc</keyword>
<sequence>MGLHHVDVLQALLKKDMKHILTKILRLLGDDDLVNCKKVSKTWRRIICSDHRAEKGAKRLNRGSGIAGSWGSFTRHLASTPIQKPCRQSQSTSKKTRFREFQEAASTVKHHEALKPCRRCGSPARFDPDLCRADCSRLSCGFVCCTQCQAEYHGSSSCRLGLFRTPRGSKAAPLVSSAQSKRNVKRL</sequence>
<dbReference type="GO" id="GO:0045835">
    <property type="term" value="P:negative regulation of meiotic nuclear division"/>
    <property type="evidence" value="ECO:0007669"/>
    <property type="project" value="InterPro"/>
</dbReference>
<dbReference type="GO" id="GO:0051301">
    <property type="term" value="P:cell division"/>
    <property type="evidence" value="ECO:0007669"/>
    <property type="project" value="UniProtKB-KW"/>
</dbReference>
<dbReference type="InterPro" id="IPR036047">
    <property type="entry name" value="F-box-like_dom_sf"/>
</dbReference>
<keyword evidence="7 13" id="KW-0863">Zinc-finger</keyword>
<feature type="domain" description="ZBR-type" evidence="14">
    <location>
        <begin position="113"/>
        <end position="161"/>
    </location>
</feature>
<evidence type="ECO:0000256" key="9">
    <source>
        <dbReference type="ARBA" id="ARBA00022786"/>
    </source>
</evidence>
<dbReference type="GO" id="GO:0007088">
    <property type="term" value="P:regulation of mitotic nuclear division"/>
    <property type="evidence" value="ECO:0007669"/>
    <property type="project" value="InterPro"/>
</dbReference>
<dbReference type="Pfam" id="PF00646">
    <property type="entry name" value="F-box"/>
    <property type="match status" value="1"/>
</dbReference>
<dbReference type="EMBL" id="JAINUG010000213">
    <property type="protein sequence ID" value="KAJ8387290.1"/>
    <property type="molecule type" value="Genomic_DNA"/>
</dbReference>
<dbReference type="Gene3D" id="2.20.25.20">
    <property type="match status" value="1"/>
</dbReference>
<evidence type="ECO:0000256" key="5">
    <source>
        <dbReference type="ARBA" id="ARBA00022618"/>
    </source>
</evidence>
<evidence type="ECO:0000313" key="16">
    <source>
        <dbReference type="Proteomes" id="UP001221898"/>
    </source>
</evidence>
<evidence type="ECO:0000256" key="3">
    <source>
        <dbReference type="ARBA" id="ARBA00004906"/>
    </source>
</evidence>
<comment type="pathway">
    <text evidence="3">Protein modification; protein ubiquitination.</text>
</comment>